<dbReference type="InterPro" id="IPR011006">
    <property type="entry name" value="CheY-like_superfamily"/>
</dbReference>
<keyword evidence="2" id="KW-0175">Coiled coil</keyword>
<protein>
    <submittedName>
        <fullName evidence="5">Response regulator</fullName>
    </submittedName>
</protein>
<dbReference type="PANTHER" id="PTHR45228">
    <property type="entry name" value="CYCLIC DI-GMP PHOSPHODIESTERASE TM_0186-RELATED"/>
    <property type="match status" value="1"/>
</dbReference>
<dbReference type="SMART" id="SM00448">
    <property type="entry name" value="REC"/>
    <property type="match status" value="1"/>
</dbReference>
<evidence type="ECO:0000256" key="1">
    <source>
        <dbReference type="PROSITE-ProRule" id="PRU00169"/>
    </source>
</evidence>
<dbReference type="AlphaFoldDB" id="A0A3A3ELA4"/>
<proteinExistence type="predicted"/>
<dbReference type="EMBL" id="QYSE01000002">
    <property type="protein sequence ID" value="RJF35818.1"/>
    <property type="molecule type" value="Genomic_DNA"/>
</dbReference>
<dbReference type="SUPFAM" id="SSF52172">
    <property type="entry name" value="CheY-like"/>
    <property type="match status" value="1"/>
</dbReference>
<feature type="modified residue" description="4-aspartylphosphate" evidence="1">
    <location>
        <position position="60"/>
    </location>
</feature>
<feature type="domain" description="Response regulatory" evidence="3">
    <location>
        <begin position="11"/>
        <end position="126"/>
    </location>
</feature>
<evidence type="ECO:0000256" key="2">
    <source>
        <dbReference type="SAM" id="Coils"/>
    </source>
</evidence>
<sequence>MVEQVSKQHIQVLCIDDDEIVLRTLLRLLAASNITAKACSDPLEGLKVLATYSFDVIICDMRMPNMDGADFFAQALNIDPEPHRILLTGYSDIDNTIAAVNKGKIHAYIQKPWQNELLLRNISDGIEKTSLKRQNKQLEKKIKAQNSQLKELNNNLEQMVEKRTLQIRKVLKQLEEVNEREKHEHRATFEILYNFINANPYLDGMQAQNIAATSKQIAEQLGLDKQHIDMAEMAGYLAQIGLLAMEPELYKKPTRELTENQKKIFYTHPSTAQLMLMPATHLHDVSEAIYYQFEHYNGSGTPKGLKGKEIPITAMILAVARDFWQAIAHITVQDNSRYESALDQLRLYSGTHYHPKILEVLDSIKISCASDQKVGTMKIISAQDLKNGMVLGHALRSYDGILLLPKGHVFGAKSIAKLQQLEARKPNPFRIMIKN</sequence>
<feature type="coiled-coil region" evidence="2">
    <location>
        <begin position="128"/>
        <end position="180"/>
    </location>
</feature>
<dbReference type="PROSITE" id="PS51832">
    <property type="entry name" value="HD_GYP"/>
    <property type="match status" value="1"/>
</dbReference>
<evidence type="ECO:0000259" key="3">
    <source>
        <dbReference type="PROSITE" id="PS50110"/>
    </source>
</evidence>
<dbReference type="Pfam" id="PF13487">
    <property type="entry name" value="HD_5"/>
    <property type="match status" value="1"/>
</dbReference>
<dbReference type="RefSeq" id="WP_105173742.1">
    <property type="nucleotide sequence ID" value="NZ_QYSE01000002.1"/>
</dbReference>
<organism evidence="5 6">
    <name type="scientific">Pseudoalteromonas gelatinilytica</name>
    <dbReference type="NCBI Taxonomy" id="1703256"/>
    <lineage>
        <taxon>Bacteria</taxon>
        <taxon>Pseudomonadati</taxon>
        <taxon>Pseudomonadota</taxon>
        <taxon>Gammaproteobacteria</taxon>
        <taxon>Alteromonadales</taxon>
        <taxon>Pseudoalteromonadaceae</taxon>
        <taxon>Pseudoalteromonas</taxon>
    </lineage>
</organism>
<dbReference type="PANTHER" id="PTHR45228:SF8">
    <property type="entry name" value="TWO-COMPONENT RESPONSE REGULATOR-RELATED"/>
    <property type="match status" value="1"/>
</dbReference>
<name>A0A3A3ELA4_9GAMM</name>
<reference evidence="5 6" key="1">
    <citation type="submission" date="2018-09" db="EMBL/GenBank/DDBJ databases">
        <title>Identification of marine bacteria producing industrial enzymes.</title>
        <authorList>
            <person name="Cheng T.H."/>
            <person name="Saidin J."/>
            <person name="Muhd D.D."/>
            <person name="Isa M.N.M."/>
            <person name="Bakar M.F.A."/>
            <person name="Ismail N."/>
        </authorList>
    </citation>
    <scope>NUCLEOTIDE SEQUENCE [LARGE SCALE GENOMIC DNA]</scope>
    <source>
        <strain evidence="5 6">MNAD 1.6</strain>
    </source>
</reference>
<evidence type="ECO:0000313" key="6">
    <source>
        <dbReference type="Proteomes" id="UP000265938"/>
    </source>
</evidence>
<dbReference type="PROSITE" id="PS50110">
    <property type="entry name" value="RESPONSE_REGULATORY"/>
    <property type="match status" value="1"/>
</dbReference>
<keyword evidence="1" id="KW-0597">Phosphoprotein</keyword>
<comment type="caution">
    <text evidence="5">The sequence shown here is derived from an EMBL/GenBank/DDBJ whole genome shotgun (WGS) entry which is preliminary data.</text>
</comment>
<dbReference type="Proteomes" id="UP000265938">
    <property type="component" value="Unassembled WGS sequence"/>
</dbReference>
<dbReference type="SUPFAM" id="SSF109604">
    <property type="entry name" value="HD-domain/PDEase-like"/>
    <property type="match status" value="1"/>
</dbReference>
<dbReference type="Gene3D" id="1.10.3210.10">
    <property type="entry name" value="Hypothetical protein af1432"/>
    <property type="match status" value="1"/>
</dbReference>
<dbReference type="InterPro" id="IPR052020">
    <property type="entry name" value="Cyclic_di-GMP/3'3'-cGAMP_PDE"/>
</dbReference>
<dbReference type="InterPro" id="IPR037522">
    <property type="entry name" value="HD_GYP_dom"/>
</dbReference>
<dbReference type="InterPro" id="IPR001789">
    <property type="entry name" value="Sig_transdc_resp-reg_receiver"/>
</dbReference>
<dbReference type="Gene3D" id="3.40.50.2300">
    <property type="match status" value="1"/>
</dbReference>
<feature type="domain" description="HD-GYP" evidence="4">
    <location>
        <begin position="181"/>
        <end position="377"/>
    </location>
</feature>
<dbReference type="Pfam" id="PF00072">
    <property type="entry name" value="Response_reg"/>
    <property type="match status" value="1"/>
</dbReference>
<evidence type="ECO:0000313" key="5">
    <source>
        <dbReference type="EMBL" id="RJF35818.1"/>
    </source>
</evidence>
<dbReference type="GO" id="GO:0000160">
    <property type="term" value="P:phosphorelay signal transduction system"/>
    <property type="evidence" value="ECO:0007669"/>
    <property type="project" value="InterPro"/>
</dbReference>
<gene>
    <name evidence="5" type="ORF">D4741_12695</name>
</gene>
<accession>A0A3A3ELA4</accession>
<evidence type="ECO:0000259" key="4">
    <source>
        <dbReference type="PROSITE" id="PS51832"/>
    </source>
</evidence>